<evidence type="ECO:0000313" key="3">
    <source>
        <dbReference type="EMBL" id="KAJ6846722.1"/>
    </source>
</evidence>
<gene>
    <name evidence="3" type="ORF">M6B38_282945</name>
    <name evidence="2" type="ORF">M6B38_390680</name>
</gene>
<dbReference type="GO" id="GO:0003677">
    <property type="term" value="F:DNA binding"/>
    <property type="evidence" value="ECO:0007669"/>
    <property type="project" value="UniProtKB-KW"/>
</dbReference>
<evidence type="ECO:0000313" key="2">
    <source>
        <dbReference type="EMBL" id="KAJ6821696.1"/>
    </source>
</evidence>
<accession>A0AAX6FZ42</accession>
<proteinExistence type="predicted"/>
<reference evidence="2" key="1">
    <citation type="journal article" date="2023" name="GigaByte">
        <title>Genome assembly of the bearded iris, Iris pallida Lam.</title>
        <authorList>
            <person name="Bruccoleri R.E."/>
            <person name="Oakeley E.J."/>
            <person name="Faust A.M.E."/>
            <person name="Altorfer M."/>
            <person name="Dessus-Babus S."/>
            <person name="Burckhardt D."/>
            <person name="Oertli M."/>
            <person name="Naumann U."/>
            <person name="Petersen F."/>
            <person name="Wong J."/>
        </authorList>
    </citation>
    <scope>NUCLEOTIDE SEQUENCE</scope>
    <source>
        <strain evidence="2">GSM-AAB239-AS_SAM_17_03QT</strain>
    </source>
</reference>
<protein>
    <submittedName>
        <fullName evidence="2">Homeobox-leucine zipper protein ROC8-like isoform X1</fullName>
    </submittedName>
</protein>
<organism evidence="2 4">
    <name type="scientific">Iris pallida</name>
    <name type="common">Sweet iris</name>
    <dbReference type="NCBI Taxonomy" id="29817"/>
    <lineage>
        <taxon>Eukaryota</taxon>
        <taxon>Viridiplantae</taxon>
        <taxon>Streptophyta</taxon>
        <taxon>Embryophyta</taxon>
        <taxon>Tracheophyta</taxon>
        <taxon>Spermatophyta</taxon>
        <taxon>Magnoliopsida</taxon>
        <taxon>Liliopsida</taxon>
        <taxon>Asparagales</taxon>
        <taxon>Iridaceae</taxon>
        <taxon>Iridoideae</taxon>
        <taxon>Irideae</taxon>
        <taxon>Iris</taxon>
    </lineage>
</organism>
<feature type="transmembrane region" description="Helical" evidence="1">
    <location>
        <begin position="103"/>
        <end position="124"/>
    </location>
</feature>
<dbReference type="AlphaFoldDB" id="A0AAX6FZ42"/>
<keyword evidence="2" id="KW-0238">DNA-binding</keyword>
<dbReference type="EMBL" id="JANAVB010005597">
    <property type="protein sequence ID" value="KAJ6846722.1"/>
    <property type="molecule type" value="Genomic_DNA"/>
</dbReference>
<reference evidence="2" key="2">
    <citation type="submission" date="2023-04" db="EMBL/GenBank/DDBJ databases">
        <authorList>
            <person name="Bruccoleri R.E."/>
            <person name="Oakeley E.J."/>
            <person name="Faust A.-M."/>
            <person name="Dessus-Babus S."/>
            <person name="Altorfer M."/>
            <person name="Burckhardt D."/>
            <person name="Oertli M."/>
            <person name="Naumann U."/>
            <person name="Petersen F."/>
            <person name="Wong J."/>
        </authorList>
    </citation>
    <scope>NUCLEOTIDE SEQUENCE</scope>
    <source>
        <strain evidence="2">GSM-AAB239-AS_SAM_17_03QT</strain>
        <tissue evidence="2">Leaf</tissue>
    </source>
</reference>
<keyword evidence="4" id="KW-1185">Reference proteome</keyword>
<dbReference type="EMBL" id="JANAVB010024994">
    <property type="protein sequence ID" value="KAJ6821696.1"/>
    <property type="molecule type" value="Genomic_DNA"/>
</dbReference>
<keyword evidence="1" id="KW-1133">Transmembrane helix</keyword>
<keyword evidence="1" id="KW-0812">Transmembrane</keyword>
<evidence type="ECO:0000313" key="4">
    <source>
        <dbReference type="Proteomes" id="UP001140949"/>
    </source>
</evidence>
<keyword evidence="1" id="KW-0472">Membrane</keyword>
<comment type="caution">
    <text evidence="2">The sequence shown here is derived from an EMBL/GenBank/DDBJ whole genome shotgun (WGS) entry which is preliminary data.</text>
</comment>
<keyword evidence="2" id="KW-0371">Homeobox</keyword>
<dbReference type="Proteomes" id="UP001140949">
    <property type="component" value="Unassembled WGS sequence"/>
</dbReference>
<sequence length="126" mass="14297">MDNEDNDKRKQKGKHHFWITRVLLPIAFALTKILGQNIIFSDVGEFARVTQASFLDVEFSCLDATAEIEATSSNTTEGYESIIRQANDAYIIPENSLSQKRRIVRNVVITSLPVPLYFGISWFLTT</sequence>
<evidence type="ECO:0000256" key="1">
    <source>
        <dbReference type="SAM" id="Phobius"/>
    </source>
</evidence>
<name>A0AAX6FZ42_IRIPA</name>